<evidence type="ECO:0000313" key="5">
    <source>
        <dbReference type="Proteomes" id="UP000799118"/>
    </source>
</evidence>
<keyword evidence="2" id="KW-0521">NADP</keyword>
<dbReference type="SUPFAM" id="SSF51735">
    <property type="entry name" value="NAD(P)-binding Rossmann-fold domains"/>
    <property type="match status" value="1"/>
</dbReference>
<dbReference type="Proteomes" id="UP000799118">
    <property type="component" value="Unassembled WGS sequence"/>
</dbReference>
<gene>
    <name evidence="4" type="ORF">BT96DRAFT_880547</name>
</gene>
<dbReference type="GO" id="GO:0016616">
    <property type="term" value="F:oxidoreductase activity, acting on the CH-OH group of donors, NAD or NADP as acceptor"/>
    <property type="evidence" value="ECO:0007669"/>
    <property type="project" value="TreeGrafter"/>
</dbReference>
<dbReference type="PROSITE" id="PS00061">
    <property type="entry name" value="ADH_SHORT"/>
    <property type="match status" value="1"/>
</dbReference>
<dbReference type="InterPro" id="IPR002347">
    <property type="entry name" value="SDR_fam"/>
</dbReference>
<evidence type="ECO:0000256" key="3">
    <source>
        <dbReference type="ARBA" id="ARBA00023002"/>
    </source>
</evidence>
<dbReference type="AlphaFoldDB" id="A0A6A4HTU5"/>
<dbReference type="FunFam" id="3.40.50.720:FF:000084">
    <property type="entry name" value="Short-chain dehydrogenase reductase"/>
    <property type="match status" value="1"/>
</dbReference>
<dbReference type="Pfam" id="PF13561">
    <property type="entry name" value="adh_short_C2"/>
    <property type="match status" value="1"/>
</dbReference>
<name>A0A6A4HTU5_9AGAR</name>
<organism evidence="4 5">
    <name type="scientific">Gymnopus androsaceus JB14</name>
    <dbReference type="NCBI Taxonomy" id="1447944"/>
    <lineage>
        <taxon>Eukaryota</taxon>
        <taxon>Fungi</taxon>
        <taxon>Dikarya</taxon>
        <taxon>Basidiomycota</taxon>
        <taxon>Agaricomycotina</taxon>
        <taxon>Agaricomycetes</taxon>
        <taxon>Agaricomycetidae</taxon>
        <taxon>Agaricales</taxon>
        <taxon>Marasmiineae</taxon>
        <taxon>Omphalotaceae</taxon>
        <taxon>Gymnopus</taxon>
    </lineage>
</organism>
<protein>
    <submittedName>
        <fullName evidence="4">NAD(P)-binding protein</fullName>
    </submittedName>
</protein>
<sequence>MANSSKMVHLQCNLNKTASSATYLLVTRHSLPTLLPTVKMAAKSLGVALVTGAAQGLGRAIALRLAKDGYKVAVNDIADKSDQLKTVAREIEQLNGLESHCVTADVSNEAEVEAMVDSVTKTLGGLDVMVANAGIITRGKNVTEYTAEEWDKIFAVNTRGVFLCYKYAAKQLITQGRGGRIIGASSIAGRKAGAYTSAYCASKFAVRGLTQSAALELGEHGITVNAYAPGFMKTALTEAFWDDPDTLLSKYGLAPQPSYKFGEPEDIASLVSYLASKEAHYITGQTISPNGGILSD</sequence>
<accession>A0A6A4HTU5</accession>
<comment type="similarity">
    <text evidence="1">Belongs to the short-chain dehydrogenases/reductases (SDR) family.</text>
</comment>
<dbReference type="OrthoDB" id="498125at2759"/>
<dbReference type="PANTHER" id="PTHR42760:SF133">
    <property type="entry name" value="3-OXOACYL-[ACYL-CARRIER-PROTEIN] REDUCTASE"/>
    <property type="match status" value="1"/>
</dbReference>
<proteinExistence type="inferred from homology"/>
<dbReference type="PRINTS" id="PR00081">
    <property type="entry name" value="GDHRDH"/>
</dbReference>
<evidence type="ECO:0000256" key="1">
    <source>
        <dbReference type="ARBA" id="ARBA00006484"/>
    </source>
</evidence>
<dbReference type="InterPro" id="IPR020904">
    <property type="entry name" value="Sc_DH/Rdtase_CS"/>
</dbReference>
<keyword evidence="3" id="KW-0560">Oxidoreductase</keyword>
<evidence type="ECO:0000313" key="4">
    <source>
        <dbReference type="EMBL" id="KAE9401211.1"/>
    </source>
</evidence>
<dbReference type="EMBL" id="ML769448">
    <property type="protein sequence ID" value="KAE9401211.1"/>
    <property type="molecule type" value="Genomic_DNA"/>
</dbReference>
<evidence type="ECO:0000256" key="2">
    <source>
        <dbReference type="ARBA" id="ARBA00022857"/>
    </source>
</evidence>
<keyword evidence="5" id="KW-1185">Reference proteome</keyword>
<dbReference type="PANTHER" id="PTHR42760">
    <property type="entry name" value="SHORT-CHAIN DEHYDROGENASES/REDUCTASES FAMILY MEMBER"/>
    <property type="match status" value="1"/>
</dbReference>
<dbReference type="Gene3D" id="3.40.50.720">
    <property type="entry name" value="NAD(P)-binding Rossmann-like Domain"/>
    <property type="match status" value="1"/>
</dbReference>
<reference evidence="4" key="1">
    <citation type="journal article" date="2019" name="Environ. Microbiol.">
        <title>Fungal ecological strategies reflected in gene transcription - a case study of two litter decomposers.</title>
        <authorList>
            <person name="Barbi F."/>
            <person name="Kohler A."/>
            <person name="Barry K."/>
            <person name="Baskaran P."/>
            <person name="Daum C."/>
            <person name="Fauchery L."/>
            <person name="Ihrmark K."/>
            <person name="Kuo A."/>
            <person name="LaButti K."/>
            <person name="Lipzen A."/>
            <person name="Morin E."/>
            <person name="Grigoriev I.V."/>
            <person name="Henrissat B."/>
            <person name="Lindahl B."/>
            <person name="Martin F."/>
        </authorList>
    </citation>
    <scope>NUCLEOTIDE SEQUENCE</scope>
    <source>
        <strain evidence="4">JB14</strain>
    </source>
</reference>
<dbReference type="PRINTS" id="PR00080">
    <property type="entry name" value="SDRFAMILY"/>
</dbReference>
<dbReference type="InterPro" id="IPR036291">
    <property type="entry name" value="NAD(P)-bd_dom_sf"/>
</dbReference>
<dbReference type="NCBIfam" id="NF005559">
    <property type="entry name" value="PRK07231.1"/>
    <property type="match status" value="1"/>
</dbReference>